<reference evidence="4" key="1">
    <citation type="journal article" date="2023" name="Nat. Commun.">
        <title>Diploid and tetraploid genomes of Acorus and the evolution of monocots.</title>
        <authorList>
            <person name="Ma L."/>
            <person name="Liu K.W."/>
            <person name="Li Z."/>
            <person name="Hsiao Y.Y."/>
            <person name="Qi Y."/>
            <person name="Fu T."/>
            <person name="Tang G.D."/>
            <person name="Zhang D."/>
            <person name="Sun W.H."/>
            <person name="Liu D.K."/>
            <person name="Li Y."/>
            <person name="Chen G.Z."/>
            <person name="Liu X.D."/>
            <person name="Liao X.Y."/>
            <person name="Jiang Y.T."/>
            <person name="Yu X."/>
            <person name="Hao Y."/>
            <person name="Huang J."/>
            <person name="Zhao X.W."/>
            <person name="Ke S."/>
            <person name="Chen Y.Y."/>
            <person name="Wu W.L."/>
            <person name="Hsu J.L."/>
            <person name="Lin Y.F."/>
            <person name="Huang M.D."/>
            <person name="Li C.Y."/>
            <person name="Huang L."/>
            <person name="Wang Z.W."/>
            <person name="Zhao X."/>
            <person name="Zhong W.Y."/>
            <person name="Peng D.H."/>
            <person name="Ahmad S."/>
            <person name="Lan S."/>
            <person name="Zhang J.S."/>
            <person name="Tsai W.C."/>
            <person name="Van de Peer Y."/>
            <person name="Liu Z.J."/>
        </authorList>
    </citation>
    <scope>NUCLEOTIDE SEQUENCE</scope>
    <source>
        <strain evidence="4">SCP</strain>
    </source>
</reference>
<dbReference type="GO" id="GO:0003676">
    <property type="term" value="F:nucleic acid binding"/>
    <property type="evidence" value="ECO:0007669"/>
    <property type="project" value="InterPro"/>
</dbReference>
<dbReference type="CDD" id="cd06141">
    <property type="entry name" value="WRN_exo"/>
    <property type="match status" value="1"/>
</dbReference>
<dbReference type="AlphaFoldDB" id="A0AAV9B829"/>
<gene>
    <name evidence="4" type="ORF">QJS04_geneDACA022300</name>
</gene>
<dbReference type="InterPro" id="IPR051132">
    <property type="entry name" value="3-5_Exonuclease_domain"/>
</dbReference>
<organism evidence="4 5">
    <name type="scientific">Acorus gramineus</name>
    <name type="common">Dwarf sweet flag</name>
    <dbReference type="NCBI Taxonomy" id="55184"/>
    <lineage>
        <taxon>Eukaryota</taxon>
        <taxon>Viridiplantae</taxon>
        <taxon>Streptophyta</taxon>
        <taxon>Embryophyta</taxon>
        <taxon>Tracheophyta</taxon>
        <taxon>Spermatophyta</taxon>
        <taxon>Magnoliopsida</taxon>
        <taxon>Liliopsida</taxon>
        <taxon>Acoraceae</taxon>
        <taxon>Acorus</taxon>
    </lineage>
</organism>
<sequence>MSTGAKENRVMEDPSTITIEDLPYSDSRFMVHFFDDAHIATVVTASAEEASEWVEAILWVHRRRLSRLIVGLDVEWRPNLSRGENNPVAVLQLCVGQRCLVFQLLHCRDIPYRLSNFLSNRKFKFMVVGIDKDFEKLSSDYNLEVANTIDLRVFAAEVTGRRELR</sequence>
<dbReference type="PANTHER" id="PTHR13620">
    <property type="entry name" value="3-5 EXONUCLEASE"/>
    <property type="match status" value="1"/>
</dbReference>
<protein>
    <recommendedName>
        <fullName evidence="3">3'-5' exonuclease domain-containing protein</fullName>
    </recommendedName>
</protein>
<accession>A0AAV9B829</accession>
<dbReference type="GO" id="GO:0008408">
    <property type="term" value="F:3'-5' exonuclease activity"/>
    <property type="evidence" value="ECO:0007669"/>
    <property type="project" value="InterPro"/>
</dbReference>
<evidence type="ECO:0000313" key="4">
    <source>
        <dbReference type="EMBL" id="KAK1272538.1"/>
    </source>
</evidence>
<dbReference type="Pfam" id="PF01612">
    <property type="entry name" value="DNA_pol_A_exo1"/>
    <property type="match status" value="1"/>
</dbReference>
<comment type="caution">
    <text evidence="4">The sequence shown here is derived from an EMBL/GenBank/DDBJ whole genome shotgun (WGS) entry which is preliminary data.</text>
</comment>
<keyword evidence="1" id="KW-0540">Nuclease</keyword>
<evidence type="ECO:0000259" key="3">
    <source>
        <dbReference type="Pfam" id="PF01612"/>
    </source>
</evidence>
<proteinExistence type="predicted"/>
<evidence type="ECO:0000313" key="5">
    <source>
        <dbReference type="Proteomes" id="UP001179952"/>
    </source>
</evidence>
<dbReference type="SUPFAM" id="SSF53098">
    <property type="entry name" value="Ribonuclease H-like"/>
    <property type="match status" value="1"/>
</dbReference>
<dbReference type="GO" id="GO:0005634">
    <property type="term" value="C:nucleus"/>
    <property type="evidence" value="ECO:0007669"/>
    <property type="project" value="TreeGrafter"/>
</dbReference>
<dbReference type="InterPro" id="IPR036397">
    <property type="entry name" value="RNaseH_sf"/>
</dbReference>
<feature type="domain" description="3'-5' exonuclease" evidence="3">
    <location>
        <begin position="61"/>
        <end position="162"/>
    </location>
</feature>
<name>A0AAV9B829_ACOGR</name>
<evidence type="ECO:0000256" key="1">
    <source>
        <dbReference type="ARBA" id="ARBA00022722"/>
    </source>
</evidence>
<keyword evidence="5" id="KW-1185">Reference proteome</keyword>
<dbReference type="PANTHER" id="PTHR13620:SF105">
    <property type="entry name" value="OS01G0737700 PROTEIN"/>
    <property type="match status" value="1"/>
</dbReference>
<dbReference type="InterPro" id="IPR002562">
    <property type="entry name" value="3'-5'_exonuclease_dom"/>
</dbReference>
<dbReference type="GO" id="GO:0006139">
    <property type="term" value="P:nucleobase-containing compound metabolic process"/>
    <property type="evidence" value="ECO:0007669"/>
    <property type="project" value="InterPro"/>
</dbReference>
<dbReference type="GO" id="GO:0005737">
    <property type="term" value="C:cytoplasm"/>
    <property type="evidence" value="ECO:0007669"/>
    <property type="project" value="TreeGrafter"/>
</dbReference>
<dbReference type="EMBL" id="JAUJYN010000004">
    <property type="protein sequence ID" value="KAK1272538.1"/>
    <property type="molecule type" value="Genomic_DNA"/>
</dbReference>
<dbReference type="Gene3D" id="3.30.420.10">
    <property type="entry name" value="Ribonuclease H-like superfamily/Ribonuclease H"/>
    <property type="match status" value="1"/>
</dbReference>
<evidence type="ECO:0000256" key="2">
    <source>
        <dbReference type="ARBA" id="ARBA00022801"/>
    </source>
</evidence>
<dbReference type="Proteomes" id="UP001179952">
    <property type="component" value="Unassembled WGS sequence"/>
</dbReference>
<keyword evidence="2" id="KW-0378">Hydrolase</keyword>
<reference evidence="4" key="2">
    <citation type="submission" date="2023-06" db="EMBL/GenBank/DDBJ databases">
        <authorList>
            <person name="Ma L."/>
            <person name="Liu K.-W."/>
            <person name="Li Z."/>
            <person name="Hsiao Y.-Y."/>
            <person name="Qi Y."/>
            <person name="Fu T."/>
            <person name="Tang G."/>
            <person name="Zhang D."/>
            <person name="Sun W.-H."/>
            <person name="Liu D.-K."/>
            <person name="Li Y."/>
            <person name="Chen G.-Z."/>
            <person name="Liu X.-D."/>
            <person name="Liao X.-Y."/>
            <person name="Jiang Y.-T."/>
            <person name="Yu X."/>
            <person name="Hao Y."/>
            <person name="Huang J."/>
            <person name="Zhao X.-W."/>
            <person name="Ke S."/>
            <person name="Chen Y.-Y."/>
            <person name="Wu W.-L."/>
            <person name="Hsu J.-L."/>
            <person name="Lin Y.-F."/>
            <person name="Huang M.-D."/>
            <person name="Li C.-Y."/>
            <person name="Huang L."/>
            <person name="Wang Z.-W."/>
            <person name="Zhao X."/>
            <person name="Zhong W.-Y."/>
            <person name="Peng D.-H."/>
            <person name="Ahmad S."/>
            <person name="Lan S."/>
            <person name="Zhang J.-S."/>
            <person name="Tsai W.-C."/>
            <person name="Van De Peer Y."/>
            <person name="Liu Z.-J."/>
        </authorList>
    </citation>
    <scope>NUCLEOTIDE SEQUENCE</scope>
    <source>
        <strain evidence="4">SCP</strain>
        <tissue evidence="4">Leaves</tissue>
    </source>
</reference>
<dbReference type="InterPro" id="IPR012337">
    <property type="entry name" value="RNaseH-like_sf"/>
</dbReference>